<accession>A0A545UIJ9</accession>
<organism evidence="2 3">
    <name type="scientific">Aliikangiella coralliicola</name>
    <dbReference type="NCBI Taxonomy" id="2592383"/>
    <lineage>
        <taxon>Bacteria</taxon>
        <taxon>Pseudomonadati</taxon>
        <taxon>Pseudomonadota</taxon>
        <taxon>Gammaproteobacteria</taxon>
        <taxon>Oceanospirillales</taxon>
        <taxon>Pleioneaceae</taxon>
        <taxon>Aliikangiella</taxon>
    </lineage>
</organism>
<dbReference type="PANTHER" id="PTHR46825:SF9">
    <property type="entry name" value="BETA-LACTAMASE-RELATED DOMAIN-CONTAINING PROTEIN"/>
    <property type="match status" value="1"/>
</dbReference>
<dbReference type="Pfam" id="PF00144">
    <property type="entry name" value="Beta-lactamase"/>
    <property type="match status" value="1"/>
</dbReference>
<evidence type="ECO:0000259" key="1">
    <source>
        <dbReference type="Pfam" id="PF00144"/>
    </source>
</evidence>
<feature type="domain" description="Beta-lactamase-related" evidence="1">
    <location>
        <begin position="144"/>
        <end position="445"/>
    </location>
</feature>
<dbReference type="InterPro" id="IPR050491">
    <property type="entry name" value="AmpC-like"/>
</dbReference>
<sequence>MKPFVEEVCEFCQPAIPDTPAGTILTAWLKAFNSAELTQMQTFDKNHGHKGTPPLAQMLDFREQTGGFALLQIEKSEFHSLIALIQERNSDTVARLILSTNSSEPPQLVKMTLLITARPADLAIQRMTKADALTSLSDRADEEAKNDRFSGAVLIARHGKILLQKGWGYANREEGAAITLDTQFRLGSLNKMFTAIATLQLIEAGKLNLDNTVGMYLSDYPNEDVASKVTVRHLLTHTGGTDDIFGRAFTENRLKLREHCDYLKLYGARDLVHEPGAEYRYSNYGYVLLGALIEKVTGISYYQYMRLNIFQIAGMESTDSLPETDDVPKRACGYMRCNGMWQSNVDTLPWRGNAAGGGYSTVGNLFRFAQALESGALISKTLLAEATKPQAQQYGYGFELSGDGLLHSYGHGGGAPGMNGYFRIFPHLGYVVVGLSNFDPRAASRLIEYFTNRMPVAP</sequence>
<dbReference type="InterPro" id="IPR001466">
    <property type="entry name" value="Beta-lactam-related"/>
</dbReference>
<dbReference type="PANTHER" id="PTHR46825">
    <property type="entry name" value="D-ALANYL-D-ALANINE-CARBOXYPEPTIDASE/ENDOPEPTIDASE AMPH"/>
    <property type="match status" value="1"/>
</dbReference>
<proteinExistence type="predicted"/>
<comment type="caution">
    <text evidence="2">The sequence shown here is derived from an EMBL/GenBank/DDBJ whole genome shotgun (WGS) entry which is preliminary data.</text>
</comment>
<dbReference type="OrthoDB" id="119951at2"/>
<dbReference type="Gene3D" id="3.40.710.10">
    <property type="entry name" value="DD-peptidase/beta-lactamase superfamily"/>
    <property type="match status" value="1"/>
</dbReference>
<name>A0A545UIJ9_9GAMM</name>
<evidence type="ECO:0000313" key="2">
    <source>
        <dbReference type="EMBL" id="TQV89288.1"/>
    </source>
</evidence>
<keyword evidence="3" id="KW-1185">Reference proteome</keyword>
<dbReference type="AlphaFoldDB" id="A0A545UIJ9"/>
<dbReference type="RefSeq" id="WP_142892138.1">
    <property type="nucleotide sequence ID" value="NZ_ML660161.1"/>
</dbReference>
<dbReference type="InterPro" id="IPR012338">
    <property type="entry name" value="Beta-lactam/transpept-like"/>
</dbReference>
<dbReference type="SUPFAM" id="SSF56601">
    <property type="entry name" value="beta-lactamase/transpeptidase-like"/>
    <property type="match status" value="1"/>
</dbReference>
<dbReference type="Proteomes" id="UP000315439">
    <property type="component" value="Unassembled WGS sequence"/>
</dbReference>
<gene>
    <name evidence="2" type="ORF">FLL46_03920</name>
</gene>
<protein>
    <submittedName>
        <fullName evidence="2">Beta-lactamase family protein</fullName>
    </submittedName>
</protein>
<dbReference type="EMBL" id="VIKS01000002">
    <property type="protein sequence ID" value="TQV89288.1"/>
    <property type="molecule type" value="Genomic_DNA"/>
</dbReference>
<evidence type="ECO:0000313" key="3">
    <source>
        <dbReference type="Proteomes" id="UP000315439"/>
    </source>
</evidence>
<reference evidence="2 3" key="1">
    <citation type="submission" date="2019-07" db="EMBL/GenBank/DDBJ databases">
        <title>Draft genome for Aliikangiella sp. M105.</title>
        <authorList>
            <person name="Wang G."/>
        </authorList>
    </citation>
    <scope>NUCLEOTIDE SEQUENCE [LARGE SCALE GENOMIC DNA]</scope>
    <source>
        <strain evidence="2 3">M105</strain>
    </source>
</reference>